<dbReference type="VEuPathDB" id="FungiDB:FOC1_g10007518"/>
<evidence type="ECO:0000313" key="2">
    <source>
        <dbReference type="Proteomes" id="UP000285860"/>
    </source>
</evidence>
<dbReference type="Proteomes" id="UP000285860">
    <property type="component" value="Unassembled WGS sequence"/>
</dbReference>
<dbReference type="VEuPathDB" id="FungiDB:FOC4_g10001151"/>
<sequence length="125" mass="13408">MATMSNEETQGASGEDQEPTLYHMGLPGPFLVVGQSLRLVGAINAQGDFRSLALQTRYGLPSHDQKVSICELTDGAQQVVLVEGGDEALKMVLLAHEAAARFCCAVGSPSLVYDVIVEDERDERS</sequence>
<dbReference type="EMBL" id="MRCY01000018">
    <property type="protein sequence ID" value="RKL16574.1"/>
    <property type="molecule type" value="Genomic_DNA"/>
</dbReference>
<dbReference type="VEuPathDB" id="FungiDB:FOXG_04506"/>
<evidence type="ECO:0000313" key="1">
    <source>
        <dbReference type="EMBL" id="RKL16574.1"/>
    </source>
</evidence>
<gene>
    <name evidence="1" type="ORF">BFJ68_g5189</name>
</gene>
<comment type="caution">
    <text evidence="1">The sequence shown here is derived from an EMBL/GenBank/DDBJ whole genome shotgun (WGS) entry which is preliminary data.</text>
</comment>
<dbReference type="VEuPathDB" id="FungiDB:FOIG_16390"/>
<organism evidence="1 2">
    <name type="scientific">Fusarium oxysporum</name>
    <name type="common">Fusarium vascular wilt</name>
    <dbReference type="NCBI Taxonomy" id="5507"/>
    <lineage>
        <taxon>Eukaryota</taxon>
        <taxon>Fungi</taxon>
        <taxon>Dikarya</taxon>
        <taxon>Ascomycota</taxon>
        <taxon>Pezizomycotina</taxon>
        <taxon>Sordariomycetes</taxon>
        <taxon>Hypocreomycetidae</taxon>
        <taxon>Hypocreales</taxon>
        <taxon>Nectriaceae</taxon>
        <taxon>Fusarium</taxon>
        <taxon>Fusarium oxysporum species complex</taxon>
    </lineage>
</organism>
<accession>A0A420RHR3</accession>
<reference evidence="1 2" key="1">
    <citation type="journal article" date="2018" name="Sci. Rep.">
        <title>Characterisation of pathogen-specific regions and novel effector candidates in Fusarium oxysporum f. sp. cepae.</title>
        <authorList>
            <person name="Armitage A.D."/>
            <person name="Taylor A."/>
            <person name="Sobczyk M.K."/>
            <person name="Baxter L."/>
            <person name="Greenfield B.P."/>
            <person name="Bates H.J."/>
            <person name="Wilson F."/>
            <person name="Jackson A.C."/>
            <person name="Ott S."/>
            <person name="Harrison R.J."/>
            <person name="Clarkson J.P."/>
        </authorList>
    </citation>
    <scope>NUCLEOTIDE SEQUENCE [LARGE SCALE GENOMIC DNA]</scope>
    <source>
        <strain evidence="1 2">Fo_A28</strain>
    </source>
</reference>
<name>A0A420RHR3_FUSOX</name>
<protein>
    <submittedName>
        <fullName evidence="1">Uncharacterized protein</fullName>
    </submittedName>
</protein>
<dbReference type="AlphaFoldDB" id="A0A420RHR3"/>
<dbReference type="VEuPathDB" id="FungiDB:FOZG_02540"/>
<proteinExistence type="predicted"/>
<dbReference type="VEuPathDB" id="FungiDB:FOMG_02619"/>